<evidence type="ECO:0000256" key="6">
    <source>
        <dbReference type="SAM" id="MobiDB-lite"/>
    </source>
</evidence>
<dbReference type="EMBL" id="JABXBU010000003">
    <property type="protein sequence ID" value="KAF8793220.1"/>
    <property type="molecule type" value="Genomic_DNA"/>
</dbReference>
<proteinExistence type="inferred from homology"/>
<feature type="domain" description="UTP25 NTP hydrolase-like" evidence="8">
    <location>
        <begin position="295"/>
        <end position="549"/>
    </location>
</feature>
<dbReference type="InterPro" id="IPR027417">
    <property type="entry name" value="P-loop_NTPase"/>
</dbReference>
<dbReference type="GO" id="GO:0019843">
    <property type="term" value="F:rRNA binding"/>
    <property type="evidence" value="ECO:0007669"/>
    <property type="project" value="TreeGrafter"/>
</dbReference>
<feature type="compositionally biased region" description="Acidic residues" evidence="6">
    <location>
        <begin position="189"/>
        <end position="201"/>
    </location>
</feature>
<keyword evidence="3" id="KW-0539">Nucleus</keyword>
<dbReference type="Gene3D" id="3.40.50.300">
    <property type="entry name" value="P-loop containing nucleotide triphosphate hydrolases"/>
    <property type="match status" value="1"/>
</dbReference>
<evidence type="ECO:0000313" key="9">
    <source>
        <dbReference type="EMBL" id="KAF8793220.1"/>
    </source>
</evidence>
<comment type="caution">
    <text evidence="9">The sequence shown here is derived from an EMBL/GenBank/DDBJ whole genome shotgun (WGS) entry which is preliminary data.</text>
</comment>
<comment type="similarity">
    <text evidence="2">Belongs to the UTP25 family.</text>
</comment>
<keyword evidence="10" id="KW-1185">Reference proteome</keyword>
<dbReference type="Pfam" id="PF06862">
    <property type="entry name" value="Utp25_C"/>
    <property type="match status" value="1"/>
</dbReference>
<evidence type="ECO:0000259" key="8">
    <source>
        <dbReference type="Pfam" id="PF22916"/>
    </source>
</evidence>
<feature type="compositionally biased region" description="Basic and acidic residues" evidence="6">
    <location>
        <begin position="83"/>
        <end position="100"/>
    </location>
</feature>
<dbReference type="Proteomes" id="UP000807504">
    <property type="component" value="Unassembled WGS sequence"/>
</dbReference>
<evidence type="ECO:0000256" key="3">
    <source>
        <dbReference type="ARBA" id="ARBA00023242"/>
    </source>
</evidence>
<evidence type="ECO:0000256" key="1">
    <source>
        <dbReference type="ARBA" id="ARBA00004604"/>
    </source>
</evidence>
<protein>
    <recommendedName>
        <fullName evidence="4">U3 small nucleolar RNA-associated protein 25 homolog</fullName>
    </recommendedName>
    <alternativeName>
        <fullName evidence="5">UTP25 small subunit processor component</fullName>
    </alternativeName>
</protein>
<gene>
    <name evidence="9" type="ORF">HNY73_004730</name>
</gene>
<feature type="compositionally biased region" description="Polar residues" evidence="6">
    <location>
        <begin position="46"/>
        <end position="56"/>
    </location>
</feature>
<evidence type="ECO:0000256" key="5">
    <source>
        <dbReference type="ARBA" id="ARBA00032325"/>
    </source>
</evidence>
<dbReference type="PANTHER" id="PTHR12933">
    <property type="entry name" value="ORF PROTEIN-RELATED"/>
    <property type="match status" value="1"/>
</dbReference>
<evidence type="ECO:0000313" key="10">
    <source>
        <dbReference type="Proteomes" id="UP000807504"/>
    </source>
</evidence>
<dbReference type="GO" id="GO:0000462">
    <property type="term" value="P:maturation of SSU-rRNA from tricistronic rRNA transcript (SSU-rRNA, 5.8S rRNA, LSU-rRNA)"/>
    <property type="evidence" value="ECO:0007669"/>
    <property type="project" value="TreeGrafter"/>
</dbReference>
<feature type="compositionally biased region" description="Basic and acidic residues" evidence="6">
    <location>
        <begin position="57"/>
        <end position="74"/>
    </location>
</feature>
<evidence type="ECO:0000259" key="7">
    <source>
        <dbReference type="Pfam" id="PF06862"/>
    </source>
</evidence>
<organism evidence="9 10">
    <name type="scientific">Argiope bruennichi</name>
    <name type="common">Wasp spider</name>
    <name type="synonym">Aranea bruennichi</name>
    <dbReference type="NCBI Taxonomy" id="94029"/>
    <lineage>
        <taxon>Eukaryota</taxon>
        <taxon>Metazoa</taxon>
        <taxon>Ecdysozoa</taxon>
        <taxon>Arthropoda</taxon>
        <taxon>Chelicerata</taxon>
        <taxon>Arachnida</taxon>
        <taxon>Araneae</taxon>
        <taxon>Araneomorphae</taxon>
        <taxon>Entelegynae</taxon>
        <taxon>Araneoidea</taxon>
        <taxon>Araneidae</taxon>
        <taxon>Argiope</taxon>
    </lineage>
</organism>
<comment type="subcellular location">
    <subcellularLocation>
        <location evidence="1">Nucleus</location>
        <location evidence="1">Nucleolus</location>
    </subcellularLocation>
</comment>
<sequence length="754" mass="88055">MESVQDEQLNNSVKRSLSESVTDEEKSLPKKKRLSDEEETSKDIDSASNVNGISPSKQDKFDKEEHPKDTHPFNDEEETSPSKQDKFDKEEHPKDTHPFNDEEETSPSKQDKFDKEEHPKDTHPFNDEEETSPQKEHESNENEFSEDADFTSGENKTLTIKKPQSDKGELPENAASDSDGDVSSIEDNISSEDEDELQDEDVSTAADLFAKHVEYENKFKPNEFKHGSNPQPCSFPNIPDIIYVKPDGSNVDEPLANLRDFSQFGLKKNLLEGLQKSSKKLSPFQIDFYNILADYRDLIFMRRTPTKGEEMQKVYTLHILNHILKSRAKIVHHNSKLSKNPDEEYRDQGFVRPTVVILAPFRHDCFQIVKHIESLLPECVMMNKKRFITEYGPPPQKKKLKKKPQDYEETFKGNTDDDFKIGLRIQNKSVTLYSEFYSSDLIITSPLGLIRIAGDKKDKDVDYLSSIEILIIDRANVLYQQNLVNLLNIVQDFNHLPKESHDCNFFRVRMYALDGNAKYFRQTVLISSVEQRFYESAIFRNYCFNYKGYLSTFTQVKTPGINKIFDTVRVCFKLFDTTDPVSEIDDRFEFFTKKVLPEFKEKEFVQTLIYIPSYFDFVRLRNFFRENELSAVMVCEHSKPGKVAQARNYFFNGWRHFMLYTERAHFYNRYNIKGVQHILFYQPPTNPRFFQDVNFYFLDSNPKRKGEQKTCTIVASKNDFIPLKNIVGLSEAKKMLDSDQKIFIRYVEEQKKIL</sequence>
<dbReference type="Pfam" id="PF22916">
    <property type="entry name" value="UTP25_NTPase-like"/>
    <property type="match status" value="1"/>
</dbReference>
<dbReference type="SUPFAM" id="SSF52540">
    <property type="entry name" value="P-loop containing nucleoside triphosphate hydrolases"/>
    <property type="match status" value="1"/>
</dbReference>
<evidence type="ECO:0000256" key="2">
    <source>
        <dbReference type="ARBA" id="ARBA00009223"/>
    </source>
</evidence>
<dbReference type="InterPro" id="IPR010678">
    <property type="entry name" value="UTP25"/>
</dbReference>
<dbReference type="OMA" id="GIMIFIP"/>
<dbReference type="InterPro" id="IPR053940">
    <property type="entry name" value="UTP25_NTPase-like"/>
</dbReference>
<dbReference type="GO" id="GO:0034511">
    <property type="term" value="F:U3 snoRNA binding"/>
    <property type="evidence" value="ECO:0007669"/>
    <property type="project" value="InterPro"/>
</dbReference>
<name>A0A8T0FUJ6_ARGBR</name>
<reference evidence="9" key="2">
    <citation type="submission" date="2020-06" db="EMBL/GenBank/DDBJ databases">
        <authorList>
            <person name="Sheffer M."/>
        </authorList>
    </citation>
    <scope>NUCLEOTIDE SEQUENCE</scope>
</reference>
<feature type="compositionally biased region" description="Basic and acidic residues" evidence="6">
    <location>
        <begin position="109"/>
        <end position="140"/>
    </location>
</feature>
<dbReference type="InterPro" id="IPR053939">
    <property type="entry name" value="UTP25_C"/>
</dbReference>
<evidence type="ECO:0000256" key="4">
    <source>
        <dbReference type="ARBA" id="ARBA00024421"/>
    </source>
</evidence>
<reference evidence="9" key="1">
    <citation type="journal article" date="2020" name="bioRxiv">
        <title>Chromosome-level reference genome of the European wasp spider Argiope bruennichi: a resource for studies on range expansion and evolutionary adaptation.</title>
        <authorList>
            <person name="Sheffer M.M."/>
            <person name="Hoppe A."/>
            <person name="Krehenwinkel H."/>
            <person name="Uhl G."/>
            <person name="Kuss A.W."/>
            <person name="Jensen L."/>
            <person name="Jensen C."/>
            <person name="Gillespie R.G."/>
            <person name="Hoff K.J."/>
            <person name="Prost S."/>
        </authorList>
    </citation>
    <scope>NUCLEOTIDE SEQUENCE</scope>
</reference>
<accession>A0A8T0FUJ6</accession>
<feature type="compositionally biased region" description="Polar residues" evidence="6">
    <location>
        <begin position="1"/>
        <end position="20"/>
    </location>
</feature>
<dbReference type="AlphaFoldDB" id="A0A8T0FUJ6"/>
<dbReference type="PANTHER" id="PTHR12933:SF0">
    <property type="entry name" value="U3 SMALL NUCLEOLAR RNA-ASSOCIATED PROTEIN 25 HOMOLOG"/>
    <property type="match status" value="1"/>
</dbReference>
<dbReference type="GO" id="GO:0032040">
    <property type="term" value="C:small-subunit processome"/>
    <property type="evidence" value="ECO:0007669"/>
    <property type="project" value="TreeGrafter"/>
</dbReference>
<feature type="region of interest" description="Disordered" evidence="6">
    <location>
        <begin position="1"/>
        <end position="201"/>
    </location>
</feature>
<feature type="domain" description="UTP25 C-terminal" evidence="7">
    <location>
        <begin position="561"/>
        <end position="743"/>
    </location>
</feature>
<dbReference type="OrthoDB" id="10264378at2759"/>